<dbReference type="RefSeq" id="WP_284131785.1">
    <property type="nucleotide sequence ID" value="NZ_JASKYM010000001.1"/>
</dbReference>
<accession>A0ABT7E7H2</accession>
<sequence length="381" mass="44761">MNNANIGMKDLIKELGITKNKVEFTNDLNLFLNISAFDESQGEYYDIIKSKFDENMGKWNIDINDNFSIISKYIKCRKLPYKIVKDEGFEMIKSEKFVVSMLVELYAMYIVINNDEVSKNEMIKFIHNEFKHSGLNIYEKDIVLNDLEYLFRDKKLTLMCKTNLNNKKIEIKSSLDKTIHAIEKRKNIKLNLNKTISNKSQFEETKNDVQSDLELKNIQLKKSIDKLREEVEINKHIINEYIDKEIVLQNEITKLQKYNIELISYGKEQYSKALVDLVKNMNDDTNGNILDRLYCYSKGEQEKNLMFVATNLFNVFRQMGISPRETKKIGTNVDIGEYSFYNYRLNKDISDIKLSKGDVLYPAWFYNGVEILKPYVNIKGE</sequence>
<evidence type="ECO:0000313" key="2">
    <source>
        <dbReference type="Proteomes" id="UP001301012"/>
    </source>
</evidence>
<dbReference type="EMBL" id="JASKYM010000001">
    <property type="protein sequence ID" value="MDK2562827.1"/>
    <property type="molecule type" value="Genomic_DNA"/>
</dbReference>
<dbReference type="Proteomes" id="UP001301012">
    <property type="component" value="Unassembled WGS sequence"/>
</dbReference>
<name>A0ABT7E7H2_9FIRM</name>
<proteinExistence type="predicted"/>
<protein>
    <submittedName>
        <fullName evidence="1">Uncharacterized protein</fullName>
    </submittedName>
</protein>
<keyword evidence="2" id="KW-1185">Reference proteome</keyword>
<reference evidence="1 2" key="1">
    <citation type="submission" date="2023-05" db="EMBL/GenBank/DDBJ databases">
        <title>Rombocin, a short stable natural nisin variant, displays selective antimicrobial activity against Listeria monocytogenes and employs dual mode of action to kill target bacterial strains.</title>
        <authorList>
            <person name="Wambui J."/>
            <person name="Stephan R."/>
            <person name="Kuipers O.P."/>
        </authorList>
    </citation>
    <scope>NUCLEOTIDE SEQUENCE [LARGE SCALE GENOMIC DNA]</scope>
    <source>
        <strain evidence="1 2">RC002</strain>
    </source>
</reference>
<organism evidence="1 2">
    <name type="scientific">Romboutsia sedimentorum</name>
    <dbReference type="NCBI Taxonomy" id="1368474"/>
    <lineage>
        <taxon>Bacteria</taxon>
        <taxon>Bacillati</taxon>
        <taxon>Bacillota</taxon>
        <taxon>Clostridia</taxon>
        <taxon>Peptostreptococcales</taxon>
        <taxon>Peptostreptococcaceae</taxon>
        <taxon>Romboutsia</taxon>
    </lineage>
</organism>
<gene>
    <name evidence="1" type="ORF">QOZ84_04635</name>
</gene>
<comment type="caution">
    <text evidence="1">The sequence shown here is derived from an EMBL/GenBank/DDBJ whole genome shotgun (WGS) entry which is preliminary data.</text>
</comment>
<evidence type="ECO:0000313" key="1">
    <source>
        <dbReference type="EMBL" id="MDK2562827.1"/>
    </source>
</evidence>